<keyword evidence="3" id="KW-1185">Reference proteome</keyword>
<dbReference type="EMBL" id="JAYWLC010000001">
    <property type="protein sequence ID" value="MER5170364.1"/>
    <property type="molecule type" value="Genomic_DNA"/>
</dbReference>
<dbReference type="RefSeq" id="WP_339112349.1">
    <property type="nucleotide sequence ID" value="NZ_JAYWLC010000001.1"/>
</dbReference>
<evidence type="ECO:0000256" key="1">
    <source>
        <dbReference type="SAM" id="SignalP"/>
    </source>
</evidence>
<evidence type="ECO:0000313" key="3">
    <source>
        <dbReference type="Proteomes" id="UP001438953"/>
    </source>
</evidence>
<feature type="chain" id="PRO_5047379063" description="DUF1236 domain-containing protein" evidence="1">
    <location>
        <begin position="27"/>
        <end position="152"/>
    </location>
</feature>
<dbReference type="Proteomes" id="UP001438953">
    <property type="component" value="Unassembled WGS sequence"/>
</dbReference>
<evidence type="ECO:0000313" key="2">
    <source>
        <dbReference type="EMBL" id="MER5170364.1"/>
    </source>
</evidence>
<feature type="signal peptide" evidence="1">
    <location>
        <begin position="1"/>
        <end position="26"/>
    </location>
</feature>
<name>A0ABV1SBS3_9RHOB</name>
<protein>
    <recommendedName>
        <fullName evidence="4">DUF1236 domain-containing protein</fullName>
    </recommendedName>
</protein>
<gene>
    <name evidence="2" type="ORF">VSX56_01130</name>
</gene>
<proteinExistence type="predicted"/>
<evidence type="ECO:0008006" key="4">
    <source>
        <dbReference type="Google" id="ProtNLM"/>
    </source>
</evidence>
<accession>A0ABV1SBS3</accession>
<organism evidence="2 3">
    <name type="scientific">Thioclava kandeliae</name>
    <dbReference type="NCBI Taxonomy" id="3070818"/>
    <lineage>
        <taxon>Bacteria</taxon>
        <taxon>Pseudomonadati</taxon>
        <taxon>Pseudomonadota</taxon>
        <taxon>Alphaproteobacteria</taxon>
        <taxon>Rhodobacterales</taxon>
        <taxon>Paracoccaceae</taxon>
        <taxon>Thioclava</taxon>
    </lineage>
</organism>
<comment type="caution">
    <text evidence="2">The sequence shown here is derived from an EMBL/GenBank/DDBJ whole genome shotgun (WGS) entry which is preliminary data.</text>
</comment>
<reference evidence="2 3" key="1">
    <citation type="submission" date="2024-06" db="EMBL/GenBank/DDBJ databases">
        <title>Thioclava kandeliae sp. nov. from a rhizosphere soil sample of Kandelia candel in a mangrove.</title>
        <authorList>
            <person name="Mu T."/>
        </authorList>
    </citation>
    <scope>NUCLEOTIDE SEQUENCE [LARGE SCALE GENOMIC DNA]</scope>
    <source>
        <strain evidence="2 3">CPCC 100088</strain>
    </source>
</reference>
<keyword evidence="1" id="KW-0732">Signal</keyword>
<sequence>MSRLTPNMICTLGATAGGVLLSVALAAPLAAQTVINGGNALNAPKNLAGAELVRQQPESERTCKTLSTGSTFCRVPTTDGTKGRWVLQGEKKPDFAVGDSFPIYKHSMLMDLRRYSLPDVDGDWRYYKVGRHIYRVDPRSKKVIAVVKGSFD</sequence>